<evidence type="ECO:0000256" key="1">
    <source>
        <dbReference type="ARBA" id="ARBA00004571"/>
    </source>
</evidence>
<keyword evidence="4" id="KW-0812">Transmembrane</keyword>
<protein>
    <submittedName>
        <fullName evidence="10">TonB-dependent Receptor Plug Domain</fullName>
    </submittedName>
</protein>
<dbReference type="PANTHER" id="PTHR30069">
    <property type="entry name" value="TONB-DEPENDENT OUTER MEMBRANE RECEPTOR"/>
    <property type="match status" value="1"/>
</dbReference>
<dbReference type="RefSeq" id="WP_090731901.1">
    <property type="nucleotide sequence ID" value="NZ_FNYQ01000038.1"/>
</dbReference>
<dbReference type="OrthoDB" id="9760620at2"/>
<dbReference type="SUPFAM" id="SSF56935">
    <property type="entry name" value="Porins"/>
    <property type="match status" value="1"/>
</dbReference>
<dbReference type="InterPro" id="IPR039426">
    <property type="entry name" value="TonB-dep_rcpt-like"/>
</dbReference>
<evidence type="ECO:0000256" key="8">
    <source>
        <dbReference type="SAM" id="SignalP"/>
    </source>
</evidence>
<evidence type="ECO:0000256" key="5">
    <source>
        <dbReference type="ARBA" id="ARBA00022729"/>
    </source>
</evidence>
<comment type="subcellular location">
    <subcellularLocation>
        <location evidence="1">Cell outer membrane</location>
        <topology evidence="1">Multi-pass membrane protein</topology>
    </subcellularLocation>
</comment>
<evidence type="ECO:0000256" key="3">
    <source>
        <dbReference type="ARBA" id="ARBA00022452"/>
    </source>
</evidence>
<organism evidence="10 11">
    <name type="scientific">Azotobacter beijerinckii</name>
    <dbReference type="NCBI Taxonomy" id="170623"/>
    <lineage>
        <taxon>Bacteria</taxon>
        <taxon>Pseudomonadati</taxon>
        <taxon>Pseudomonadota</taxon>
        <taxon>Gammaproteobacteria</taxon>
        <taxon>Pseudomonadales</taxon>
        <taxon>Pseudomonadaceae</taxon>
        <taxon>Azotobacter</taxon>
    </lineage>
</organism>
<dbReference type="Gene3D" id="2.40.170.20">
    <property type="entry name" value="TonB-dependent receptor, beta-barrel domain"/>
    <property type="match status" value="1"/>
</dbReference>
<keyword evidence="2" id="KW-0813">Transport</keyword>
<feature type="signal peptide" evidence="8">
    <location>
        <begin position="1"/>
        <end position="24"/>
    </location>
</feature>
<keyword evidence="5 8" id="KW-0732">Signal</keyword>
<evidence type="ECO:0000256" key="4">
    <source>
        <dbReference type="ARBA" id="ARBA00022692"/>
    </source>
</evidence>
<keyword evidence="3" id="KW-1134">Transmembrane beta strand</keyword>
<evidence type="ECO:0000313" key="10">
    <source>
        <dbReference type="EMBL" id="SEJ00863.1"/>
    </source>
</evidence>
<proteinExistence type="predicted"/>
<dbReference type="Gene3D" id="2.170.130.10">
    <property type="entry name" value="TonB-dependent receptor, plug domain"/>
    <property type="match status" value="1"/>
</dbReference>
<feature type="domain" description="TonB-dependent receptor plug" evidence="9">
    <location>
        <begin position="63"/>
        <end position="148"/>
    </location>
</feature>
<dbReference type="InterPro" id="IPR012910">
    <property type="entry name" value="Plug_dom"/>
</dbReference>
<dbReference type="EMBL" id="FNYQ01000038">
    <property type="protein sequence ID" value="SEJ00863.1"/>
    <property type="molecule type" value="Genomic_DNA"/>
</dbReference>
<dbReference type="InterPro" id="IPR036942">
    <property type="entry name" value="Beta-barrel_TonB_sf"/>
</dbReference>
<evidence type="ECO:0000256" key="6">
    <source>
        <dbReference type="ARBA" id="ARBA00023136"/>
    </source>
</evidence>
<dbReference type="GO" id="GO:0044718">
    <property type="term" value="P:siderophore transmembrane transport"/>
    <property type="evidence" value="ECO:0007669"/>
    <property type="project" value="TreeGrafter"/>
</dbReference>
<gene>
    <name evidence="10" type="ORF">SAMN04244572_02424</name>
</gene>
<evidence type="ECO:0000256" key="7">
    <source>
        <dbReference type="ARBA" id="ARBA00023237"/>
    </source>
</evidence>
<reference evidence="10 11" key="1">
    <citation type="submission" date="2016-10" db="EMBL/GenBank/DDBJ databases">
        <authorList>
            <person name="de Groot N.N."/>
        </authorList>
    </citation>
    <scope>NUCLEOTIDE SEQUENCE [LARGE SCALE GENOMIC DNA]</scope>
    <source>
        <strain evidence="10 11">DSM 373</strain>
    </source>
</reference>
<dbReference type="Pfam" id="PF07715">
    <property type="entry name" value="Plug"/>
    <property type="match status" value="1"/>
</dbReference>
<name>A0A1H6V8E4_9GAMM</name>
<evidence type="ECO:0000313" key="11">
    <source>
        <dbReference type="Proteomes" id="UP000199250"/>
    </source>
</evidence>
<dbReference type="PANTHER" id="PTHR30069:SF53">
    <property type="entry name" value="COLICIN I RECEPTOR-RELATED"/>
    <property type="match status" value="1"/>
</dbReference>
<keyword evidence="7" id="KW-0998">Cell outer membrane</keyword>
<dbReference type="AlphaFoldDB" id="A0A1H6V8E4"/>
<dbReference type="Proteomes" id="UP000199250">
    <property type="component" value="Unassembled WGS sequence"/>
</dbReference>
<feature type="chain" id="PRO_5011668494" evidence="8">
    <location>
        <begin position="25"/>
        <end position="691"/>
    </location>
</feature>
<keyword evidence="6" id="KW-0472">Membrane</keyword>
<dbReference type="GO" id="GO:0015344">
    <property type="term" value="F:siderophore uptake transmembrane transporter activity"/>
    <property type="evidence" value="ECO:0007669"/>
    <property type="project" value="TreeGrafter"/>
</dbReference>
<dbReference type="InterPro" id="IPR037066">
    <property type="entry name" value="Plug_dom_sf"/>
</dbReference>
<evidence type="ECO:0000259" key="9">
    <source>
        <dbReference type="Pfam" id="PF07715"/>
    </source>
</evidence>
<evidence type="ECO:0000256" key="2">
    <source>
        <dbReference type="ARBA" id="ARBA00022448"/>
    </source>
</evidence>
<dbReference type="GO" id="GO:0009279">
    <property type="term" value="C:cell outer membrane"/>
    <property type="evidence" value="ECO:0007669"/>
    <property type="project" value="UniProtKB-SubCell"/>
</dbReference>
<accession>A0A1H6V8E4</accession>
<sequence>MIQMKAPCLLLAPILLLPDGSVRAGTEVQLSPLQVEGDQDEAAGDPVGASIPAYQRFALPRSVAAVQTLERADIEALRPRDVSDLIEGSLGMSIGRQGARVHNFSYNRGDKVSIILDGVYLTQTEAQRVLGDLPVEMIDSVRFLRDSSVITISPLMDFGSANAGSPNQGFILIETRKSGPGKDGGELKTSYASYDTRKTLGFLGDSWLDGRLTLGGGYQRSESNGKPKWNMAYAADTWLANAGWRDEQLIASASFFLNKASREIQRAEGTYTGSTRYPVSGPTPDGVLDKNIWKYTPMDTRVIAVNLARPWNDHHTTALTYGWTEAKSTRYAYTTTTDKSTVAGSDAKDRAREWNLSHTVATAKNTFKVGAQTVEWYQLSEGSDSPREEKVYGVYTTLEHRITAAWSVDAAFRLDRKRIVKGGDKYLANGRKAELSDDEWTDDATLFSLGSAWQIDPVWRLSARYSFNRTPTPDVITTRNDEKLPAEKRHRYELGLNAHFGRALQLSLTPFYYVLRNAKVSDGSITSDADGNPIIDSGTGEETSITVYKAVDEVIRKGFEVSFQGRLGGAWSYELGWTYYDANDEDGQTGSEVPDNKYNARLGWQQGPWSASLSAVRVDSYLSYGYTVGDFTTVNLNLTRELGHGVSVALFGQNLADERYATNNKGYPATANWGVLRDVGATYGTELRFRF</sequence>
<keyword evidence="10" id="KW-0675">Receptor</keyword>